<reference evidence="1" key="1">
    <citation type="submission" date="2015-01" db="EMBL/GenBank/DDBJ databases">
        <authorList>
            <person name="Durling Mikael"/>
        </authorList>
    </citation>
    <scope>NUCLEOTIDE SEQUENCE</scope>
</reference>
<dbReference type="Proteomes" id="UP000616885">
    <property type="component" value="Unassembled WGS sequence"/>
</dbReference>
<reference evidence="2" key="2">
    <citation type="submission" date="2020-10" db="EMBL/GenBank/DDBJ databases">
        <title>High-Quality Genome Resource of Clonostachys rosea strain S41 by Oxford Nanopore Long-Read Sequencing.</title>
        <authorList>
            <person name="Wang H."/>
        </authorList>
    </citation>
    <scope>NUCLEOTIDE SEQUENCE</scope>
    <source>
        <strain evidence="2">S41</strain>
    </source>
</reference>
<dbReference type="EMBL" id="CDPU01000001">
    <property type="protein sequence ID" value="CEO44066.1"/>
    <property type="molecule type" value="Genomic_DNA"/>
</dbReference>
<sequence length="465" mass="52923">MASDVDQQAWECRDKDDQARTAYNSPLRSTNRLLAEENMRLKKLLRENGIAWSPVAQAHINSSRSTKRHTRSSMTSKDLGRPQFPMEIILKILKFALTSQYPIIDPLSFLTSANLTDKEKSRGNQVAIHFLATCKALRVEGLRIFWTSNDFVFTTPQAVRQFAELDSRYRTPISHVTFRVIAKYYDDSPNRKHSLESTYHHSMSRQSKLKVHVRPRETPLVRGGLRSYAWTQIVDFLTGLRAPYDPKMHHKEVPRPKLLPSLSSLRLDLVNFSDSLLPFSGSEFHDATSHEFGCSLNEIQITGMPAAASGLKAAAELSGLLKDEGLYLEGDAAFHAVCNRSLRSLPGDEWNLSRVVRAYDEDDEDIWSDLESQEDFFMHHNHTKIGMMPAAPPEHGHPKSTRHEDSVIWKRVPISRDSKVRDWVQFCRYGGQEVKDHQSTSDEDVYCPNCGEMHPASVLSDSDED</sequence>
<evidence type="ECO:0000313" key="1">
    <source>
        <dbReference type="EMBL" id="CEO44066.1"/>
    </source>
</evidence>
<dbReference type="EMBL" id="JADCTT010000001">
    <property type="protein sequence ID" value="KAF9759604.1"/>
    <property type="molecule type" value="Genomic_DNA"/>
</dbReference>
<organism evidence="1">
    <name type="scientific">Bionectria ochroleuca</name>
    <name type="common">Gliocladium roseum</name>
    <dbReference type="NCBI Taxonomy" id="29856"/>
    <lineage>
        <taxon>Eukaryota</taxon>
        <taxon>Fungi</taxon>
        <taxon>Dikarya</taxon>
        <taxon>Ascomycota</taxon>
        <taxon>Pezizomycotina</taxon>
        <taxon>Sordariomycetes</taxon>
        <taxon>Hypocreomycetidae</taxon>
        <taxon>Hypocreales</taxon>
        <taxon>Bionectriaceae</taxon>
        <taxon>Clonostachys</taxon>
    </lineage>
</organism>
<gene>
    <name evidence="1" type="ORF">BN869_000000121_1</name>
    <name evidence="2" type="ORF">IM811_001298</name>
</gene>
<evidence type="ECO:0000313" key="2">
    <source>
        <dbReference type="EMBL" id="KAF9759604.1"/>
    </source>
</evidence>
<proteinExistence type="predicted"/>
<accession>A0A0B7JNF9</accession>
<dbReference type="AlphaFoldDB" id="A0A0B7JNF9"/>
<name>A0A0B7JNF9_BIOOC</name>
<protein>
    <submittedName>
        <fullName evidence="1">Uncharacterized protein</fullName>
    </submittedName>
</protein>